<dbReference type="OrthoDB" id="79480at2759"/>
<feature type="region of interest" description="Disordered" evidence="1">
    <location>
        <begin position="54"/>
        <end position="97"/>
    </location>
</feature>
<proteinExistence type="predicted"/>
<dbReference type="AlphaFoldDB" id="E9HZN0"/>
<reference evidence="2 3" key="1">
    <citation type="journal article" date="2011" name="Science">
        <title>The ecoresponsive genome of Daphnia pulex.</title>
        <authorList>
            <person name="Colbourne J.K."/>
            <person name="Pfrender M.E."/>
            <person name="Gilbert D."/>
            <person name="Thomas W.K."/>
            <person name="Tucker A."/>
            <person name="Oakley T.H."/>
            <person name="Tokishita S."/>
            <person name="Aerts A."/>
            <person name="Arnold G.J."/>
            <person name="Basu M.K."/>
            <person name="Bauer D.J."/>
            <person name="Caceres C.E."/>
            <person name="Carmel L."/>
            <person name="Casola C."/>
            <person name="Choi J.H."/>
            <person name="Detter J.C."/>
            <person name="Dong Q."/>
            <person name="Dusheyko S."/>
            <person name="Eads B.D."/>
            <person name="Frohlich T."/>
            <person name="Geiler-Samerotte K.A."/>
            <person name="Gerlach D."/>
            <person name="Hatcher P."/>
            <person name="Jogdeo S."/>
            <person name="Krijgsveld J."/>
            <person name="Kriventseva E.V."/>
            <person name="Kultz D."/>
            <person name="Laforsch C."/>
            <person name="Lindquist E."/>
            <person name="Lopez J."/>
            <person name="Manak J.R."/>
            <person name="Muller J."/>
            <person name="Pangilinan J."/>
            <person name="Patwardhan R.P."/>
            <person name="Pitluck S."/>
            <person name="Pritham E.J."/>
            <person name="Rechtsteiner A."/>
            <person name="Rho M."/>
            <person name="Rogozin I.B."/>
            <person name="Sakarya O."/>
            <person name="Salamov A."/>
            <person name="Schaack S."/>
            <person name="Shapiro H."/>
            <person name="Shiga Y."/>
            <person name="Skalitzky C."/>
            <person name="Smith Z."/>
            <person name="Souvorov A."/>
            <person name="Sung W."/>
            <person name="Tang Z."/>
            <person name="Tsuchiya D."/>
            <person name="Tu H."/>
            <person name="Vos H."/>
            <person name="Wang M."/>
            <person name="Wolf Y.I."/>
            <person name="Yamagata H."/>
            <person name="Yamada T."/>
            <person name="Ye Y."/>
            <person name="Shaw J.R."/>
            <person name="Andrews J."/>
            <person name="Crease T.J."/>
            <person name="Tang H."/>
            <person name="Lucas S.M."/>
            <person name="Robertson H.M."/>
            <person name="Bork P."/>
            <person name="Koonin E.V."/>
            <person name="Zdobnov E.M."/>
            <person name="Grigoriev I.V."/>
            <person name="Lynch M."/>
            <person name="Boore J.L."/>
        </authorList>
    </citation>
    <scope>NUCLEOTIDE SEQUENCE [LARGE SCALE GENOMIC DNA]</scope>
</reference>
<name>E9HZN0_DAPPU</name>
<evidence type="ECO:0000313" key="3">
    <source>
        <dbReference type="Proteomes" id="UP000000305"/>
    </source>
</evidence>
<keyword evidence="3" id="KW-1185">Reference proteome</keyword>
<gene>
    <name evidence="2" type="ORF">DAPPUDRAFT_336411</name>
</gene>
<dbReference type="HOGENOM" id="CLU_1275033_0_0_1"/>
<organism evidence="2 3">
    <name type="scientific">Daphnia pulex</name>
    <name type="common">Water flea</name>
    <dbReference type="NCBI Taxonomy" id="6669"/>
    <lineage>
        <taxon>Eukaryota</taxon>
        <taxon>Metazoa</taxon>
        <taxon>Ecdysozoa</taxon>
        <taxon>Arthropoda</taxon>
        <taxon>Crustacea</taxon>
        <taxon>Branchiopoda</taxon>
        <taxon>Diplostraca</taxon>
        <taxon>Cladocera</taxon>
        <taxon>Anomopoda</taxon>
        <taxon>Daphniidae</taxon>
        <taxon>Daphnia</taxon>
    </lineage>
</organism>
<evidence type="ECO:0000256" key="1">
    <source>
        <dbReference type="SAM" id="MobiDB-lite"/>
    </source>
</evidence>
<dbReference type="InParanoid" id="E9HZN0"/>
<accession>E9HZN0</accession>
<dbReference type="PhylomeDB" id="E9HZN0"/>
<feature type="non-terminal residue" evidence="2">
    <location>
        <position position="1"/>
    </location>
</feature>
<dbReference type="EMBL" id="GL733378">
    <property type="protein sequence ID" value="EFX62800.1"/>
    <property type="molecule type" value="Genomic_DNA"/>
</dbReference>
<evidence type="ECO:0000313" key="2">
    <source>
        <dbReference type="EMBL" id="EFX62800.1"/>
    </source>
</evidence>
<dbReference type="Proteomes" id="UP000000305">
    <property type="component" value="Unassembled WGS sequence"/>
</dbReference>
<sequence length="217" mass="24430">MSKFVMLNIINELHNEPEKILEPISLHRSVHQHLPQLHGVIAKAKAIAIQSSPMLTKKQTKKSGAASSSAHELSKIKNNFHGESPLADDVSRSENKASKWRDSDIPALIRILHGNIRSKHAIAEEFLLHLEQNRAGENKNGPLKEQILAKIAEISSWGKCTEAGAMNGRKCRLVQSDVLERYNLHELSAINTWEFVTETKKRRRKADDSRTEEDTPP</sequence>
<dbReference type="KEGG" id="dpx:DAPPUDRAFT_336411"/>
<protein>
    <submittedName>
        <fullName evidence="2">Uncharacterized protein</fullName>
    </submittedName>
</protein>
<dbReference type="STRING" id="6669.E9HZN0"/>